<evidence type="ECO:0000256" key="1">
    <source>
        <dbReference type="SAM" id="Phobius"/>
    </source>
</evidence>
<dbReference type="OrthoDB" id="8479738at2"/>
<feature type="transmembrane region" description="Helical" evidence="1">
    <location>
        <begin position="61"/>
        <end position="79"/>
    </location>
</feature>
<evidence type="ECO:0000313" key="2">
    <source>
        <dbReference type="EMBL" id="TCP60707.1"/>
    </source>
</evidence>
<proteinExistence type="predicted"/>
<organism evidence="2 3">
    <name type="scientific">Rhodovulum bhavnagarense</name>
    <dbReference type="NCBI Taxonomy" id="992286"/>
    <lineage>
        <taxon>Bacteria</taxon>
        <taxon>Pseudomonadati</taxon>
        <taxon>Pseudomonadota</taxon>
        <taxon>Alphaproteobacteria</taxon>
        <taxon>Rhodobacterales</taxon>
        <taxon>Paracoccaceae</taxon>
        <taxon>Rhodovulum</taxon>
    </lineage>
</organism>
<keyword evidence="1" id="KW-0472">Membrane</keyword>
<dbReference type="RefSeq" id="WP_132951592.1">
    <property type="nucleotide sequence ID" value="NZ_SLXU01000008.1"/>
</dbReference>
<protein>
    <submittedName>
        <fullName evidence="2">Uncharacterized protein</fullName>
    </submittedName>
</protein>
<keyword evidence="1" id="KW-0812">Transmembrane</keyword>
<sequence length="81" mass="8927">MHSNTTEEKRRQGSFLLSVPVLGWILRDLMHGDADNIWYLIGGGLCLWALAVIKWGVLGLYLPAVAAVPVVMIILLLITRG</sequence>
<dbReference type="EMBL" id="SLXU01000008">
    <property type="protein sequence ID" value="TCP60707.1"/>
    <property type="molecule type" value="Genomic_DNA"/>
</dbReference>
<name>A0A4R2RF71_9RHOB</name>
<comment type="caution">
    <text evidence="2">The sequence shown here is derived from an EMBL/GenBank/DDBJ whole genome shotgun (WGS) entry which is preliminary data.</text>
</comment>
<accession>A0A4R2RF71</accession>
<keyword evidence="1" id="KW-1133">Transmembrane helix</keyword>
<feature type="transmembrane region" description="Helical" evidence="1">
    <location>
        <begin position="37"/>
        <end position="55"/>
    </location>
</feature>
<reference evidence="2 3" key="1">
    <citation type="submission" date="2019-03" db="EMBL/GenBank/DDBJ databases">
        <title>Genomic Encyclopedia of Type Strains, Phase IV (KMG-IV): sequencing the most valuable type-strain genomes for metagenomic binning, comparative biology and taxonomic classification.</title>
        <authorList>
            <person name="Goeker M."/>
        </authorList>
    </citation>
    <scope>NUCLEOTIDE SEQUENCE [LARGE SCALE GENOMIC DNA]</scope>
    <source>
        <strain evidence="2 3">DSM 24766</strain>
    </source>
</reference>
<gene>
    <name evidence="2" type="ORF">EV663_10865</name>
</gene>
<dbReference type="AlphaFoldDB" id="A0A4R2RF71"/>
<keyword evidence="3" id="KW-1185">Reference proteome</keyword>
<evidence type="ECO:0000313" key="3">
    <source>
        <dbReference type="Proteomes" id="UP000295050"/>
    </source>
</evidence>
<dbReference type="Proteomes" id="UP000295050">
    <property type="component" value="Unassembled WGS sequence"/>
</dbReference>